<evidence type="ECO:0000313" key="3">
    <source>
        <dbReference type="Proteomes" id="UP000594632"/>
    </source>
</evidence>
<dbReference type="SUPFAM" id="SSF53756">
    <property type="entry name" value="UDP-Glycosyltransferase/glycogen phosphorylase"/>
    <property type="match status" value="1"/>
</dbReference>
<organism evidence="2 3">
    <name type="scientific">Saccharolobus solfataricus</name>
    <name type="common">Sulfolobus solfataricus</name>
    <dbReference type="NCBI Taxonomy" id="2287"/>
    <lineage>
        <taxon>Archaea</taxon>
        <taxon>Thermoproteota</taxon>
        <taxon>Thermoprotei</taxon>
        <taxon>Sulfolobales</taxon>
        <taxon>Sulfolobaceae</taxon>
        <taxon>Saccharolobus</taxon>
    </lineage>
</organism>
<accession>A0A7S9IHF6</accession>
<dbReference type="AlphaFoldDB" id="A0A7S9IHF6"/>
<reference evidence="2 3" key="1">
    <citation type="journal article" date="2020" name="Nat. Commun.">
        <title>The structures of two archaeal type IV pili illuminate evolutionary relationships.</title>
        <authorList>
            <person name="Wang F."/>
            <person name="Baquero D.P."/>
            <person name="Su Z."/>
            <person name="Beltran L.C."/>
            <person name="Prangishvili D."/>
            <person name="Krupovic M."/>
            <person name="Egelman E.H."/>
        </authorList>
    </citation>
    <scope>NUCLEOTIDE SEQUENCE [LARGE SCALE GENOMIC DNA]</scope>
    <source>
        <strain evidence="2 3">POZ149</strain>
    </source>
</reference>
<name>A0A7S9IHF6_SACSO</name>
<dbReference type="PANTHER" id="PTHR46401">
    <property type="entry name" value="GLYCOSYLTRANSFERASE WBBK-RELATED"/>
    <property type="match status" value="1"/>
</dbReference>
<dbReference type="Gene3D" id="3.40.50.2000">
    <property type="entry name" value="Glycogen Phosphorylase B"/>
    <property type="match status" value="1"/>
</dbReference>
<proteinExistence type="predicted"/>
<sequence length="345" mass="40033">MKIEIVFFNIPHLSVGRGGEVWESQVIEFLNKSGEFKAKLITTDCCYIQDVAPAFEYKVIPLLKKIGLHLYKYDDVKEDLEGADIVYYFNSFIGSQLPILKHINNINKIIFGYHAKNDWNYVQRIYYKLLNYKIKNIGYHHVLTKYHYEILLREGFKNVFQIPNFVDISEFRRIEKDKSLIVAPGVVSREKGLYTLLKIAKVKKDLTIYVTGDRPPIKLPCNLRYVGKLDRREYVELLLRSSICIMPTYGEMFPITFLECLASGNLVLARDLPVLREISGGIESVDFASDDNEFLIKLENFIKVLSDTRKFDFLSNRSIERAKLFDKGIVLEKFKNKLLEIAGES</sequence>
<dbReference type="EMBL" id="CP050869">
    <property type="protein sequence ID" value="QPG49191.1"/>
    <property type="molecule type" value="Genomic_DNA"/>
</dbReference>
<evidence type="ECO:0000256" key="1">
    <source>
        <dbReference type="ARBA" id="ARBA00022679"/>
    </source>
</evidence>
<dbReference type="Proteomes" id="UP000594632">
    <property type="component" value="Chromosome"/>
</dbReference>
<dbReference type="PANTHER" id="PTHR46401:SF2">
    <property type="entry name" value="GLYCOSYLTRANSFERASE WBBK-RELATED"/>
    <property type="match status" value="1"/>
</dbReference>
<dbReference type="Pfam" id="PF13692">
    <property type="entry name" value="Glyco_trans_1_4"/>
    <property type="match status" value="1"/>
</dbReference>
<dbReference type="GO" id="GO:0016757">
    <property type="term" value="F:glycosyltransferase activity"/>
    <property type="evidence" value="ECO:0007669"/>
    <property type="project" value="TreeGrafter"/>
</dbReference>
<protein>
    <submittedName>
        <fullName evidence="2">Glycosyltransferase family 4 protein</fullName>
    </submittedName>
</protein>
<evidence type="ECO:0000313" key="2">
    <source>
        <dbReference type="EMBL" id="QPG49191.1"/>
    </source>
</evidence>
<gene>
    <name evidence="2" type="ORF">HFC64_04335</name>
</gene>
<keyword evidence="1 2" id="KW-0808">Transferase</keyword>